<dbReference type="Proteomes" id="UP000216339">
    <property type="component" value="Unassembled WGS sequence"/>
</dbReference>
<dbReference type="RefSeq" id="WP_095508914.1">
    <property type="nucleotide sequence ID" value="NZ_MQWD01000001.1"/>
</dbReference>
<feature type="chain" id="PRO_5013012660" description="Phosphodiester glycosidase domain-containing protein" evidence="1">
    <location>
        <begin position="21"/>
        <end position="309"/>
    </location>
</feature>
<comment type="caution">
    <text evidence="2">The sequence shown here is derived from an EMBL/GenBank/DDBJ whole genome shotgun (WGS) entry which is preliminary data.</text>
</comment>
<protein>
    <recommendedName>
        <fullName evidence="4">Phosphodiester glycosidase domain-containing protein</fullName>
    </recommendedName>
</protein>
<accession>A0A271IVY9</accession>
<name>A0A271IVY9_9BACT</name>
<gene>
    <name evidence="2" type="ORF">BSZ37_01885</name>
</gene>
<dbReference type="EMBL" id="MQWD01000001">
    <property type="protein sequence ID" value="PAP75280.1"/>
    <property type="molecule type" value="Genomic_DNA"/>
</dbReference>
<evidence type="ECO:0000313" key="2">
    <source>
        <dbReference type="EMBL" id="PAP75280.1"/>
    </source>
</evidence>
<dbReference type="AlphaFoldDB" id="A0A271IVY9"/>
<reference evidence="2 3" key="1">
    <citation type="submission" date="2016-11" db="EMBL/GenBank/DDBJ databases">
        <title>Study of marine rhodopsin-containing bacteria.</title>
        <authorList>
            <person name="Yoshizawa S."/>
            <person name="Kumagai Y."/>
            <person name="Kogure K."/>
        </authorList>
    </citation>
    <scope>NUCLEOTIDE SEQUENCE [LARGE SCALE GENOMIC DNA]</scope>
    <source>
        <strain evidence="2 3">SAORIC-28</strain>
    </source>
</reference>
<dbReference type="PROSITE" id="PS51257">
    <property type="entry name" value="PROKAR_LIPOPROTEIN"/>
    <property type="match status" value="1"/>
</dbReference>
<sequence>MRAPLAALAVALAACGGAPAPEAALPPPPALPVGLGERLAEAGLVAEPLDGADGYGLAEVRSDSGSFLGQWIDLRRVEVRQVMGEVEPGSDEPSAFHPEAPSPQFALVDPAAVVAEAEGDGAFAVLNGAFFETPGVPTSQLAFPVALGGVAVTGGSSPYGPGRPGAEGERWARPLRALGLDTLANVADYDPATGAPLGAPGFADAVVSYAPEAHPARIATRFHVLGPLDADGDGAAETLVIVTSDGRTRIGAAASVLARLGVDAGRMLALDGGASVLVRNRRAGTLHEPTSAGGRSPQWLPHYLVVAPR</sequence>
<organism evidence="2 3">
    <name type="scientific">Rubrivirga marina</name>
    <dbReference type="NCBI Taxonomy" id="1196024"/>
    <lineage>
        <taxon>Bacteria</taxon>
        <taxon>Pseudomonadati</taxon>
        <taxon>Rhodothermota</taxon>
        <taxon>Rhodothermia</taxon>
        <taxon>Rhodothermales</taxon>
        <taxon>Rubricoccaceae</taxon>
        <taxon>Rubrivirga</taxon>
    </lineage>
</organism>
<dbReference type="OrthoDB" id="477923at2"/>
<keyword evidence="1" id="KW-0732">Signal</keyword>
<proteinExistence type="predicted"/>
<evidence type="ECO:0000256" key="1">
    <source>
        <dbReference type="SAM" id="SignalP"/>
    </source>
</evidence>
<evidence type="ECO:0000313" key="3">
    <source>
        <dbReference type="Proteomes" id="UP000216339"/>
    </source>
</evidence>
<feature type="signal peptide" evidence="1">
    <location>
        <begin position="1"/>
        <end position="20"/>
    </location>
</feature>
<evidence type="ECO:0008006" key="4">
    <source>
        <dbReference type="Google" id="ProtNLM"/>
    </source>
</evidence>
<keyword evidence="3" id="KW-1185">Reference proteome</keyword>